<dbReference type="InterPro" id="IPR053525">
    <property type="entry name" value="Sortase_D"/>
</dbReference>
<dbReference type="SUPFAM" id="SSF63817">
    <property type="entry name" value="Sortase"/>
    <property type="match status" value="1"/>
</dbReference>
<keyword evidence="1" id="KW-0378">Hydrolase</keyword>
<evidence type="ECO:0000313" key="3">
    <source>
        <dbReference type="EMBL" id="MCD4840334.1"/>
    </source>
</evidence>
<evidence type="ECO:0000256" key="2">
    <source>
        <dbReference type="SAM" id="Phobius"/>
    </source>
</evidence>
<name>A0ABS8QLZ4_9BACI</name>
<dbReference type="InterPro" id="IPR023365">
    <property type="entry name" value="Sortase_dom-sf"/>
</dbReference>
<dbReference type="Gene3D" id="2.40.260.10">
    <property type="entry name" value="Sortase"/>
    <property type="match status" value="1"/>
</dbReference>
<proteinExistence type="predicted"/>
<protein>
    <submittedName>
        <fullName evidence="3">Class D sortase</fullName>
    </submittedName>
</protein>
<feature type="transmembrane region" description="Helical" evidence="2">
    <location>
        <begin position="7"/>
        <end position="25"/>
    </location>
</feature>
<dbReference type="NCBIfam" id="NF033746">
    <property type="entry name" value="class_D_sortase"/>
    <property type="match status" value="1"/>
</dbReference>
<keyword evidence="4" id="KW-1185">Reference proteome</keyword>
<dbReference type="Proteomes" id="UP001162836">
    <property type="component" value="Unassembled WGS sequence"/>
</dbReference>
<evidence type="ECO:0000313" key="4">
    <source>
        <dbReference type="Proteomes" id="UP001162836"/>
    </source>
</evidence>
<dbReference type="EMBL" id="JAJODE010000072">
    <property type="protein sequence ID" value="MCD4840334.1"/>
    <property type="molecule type" value="Genomic_DNA"/>
</dbReference>
<dbReference type="CDD" id="cd05828">
    <property type="entry name" value="Sortase_D_1"/>
    <property type="match status" value="1"/>
</dbReference>
<comment type="caution">
    <text evidence="3">The sequence shown here is derived from an EMBL/GenBank/DDBJ whole genome shotgun (WGS) entry which is preliminary data.</text>
</comment>
<sequence>MLKKVPLLLTLTGMIVIGLGLWQLIDSKIKTNTSLKEAKKIVIGQTEKQVMIKRPSKNMVGEVPKMGDTIGLLVIPRIQAELAIIEGTDPDELEKGVGHFKGSFFPGENGQIVLSGHRDTVFRRLGELKVGDLLNMQMSNGTFQYEITNMKIVDEDDRSIITLQNEKEELILTTCYPFHYIGNAPQRYIIYAKLKNPLN</sequence>
<reference evidence="3 4" key="1">
    <citation type="journal article" date="2023" name="Antonie Van Leeuwenhoek">
        <title>Unveiling the genomic potential of a novel thermostable glycoside hydrolases producing Neobacillus sedimentimangrovi UE25.</title>
        <authorList>
            <person name="Ejaz U."/>
            <person name="Saleem F."/>
            <person name="Rashid R."/>
            <person name="Hasan K.A."/>
            <person name="Syed M.N."/>
            <person name="Sohail M."/>
        </authorList>
    </citation>
    <scope>NUCLEOTIDE SEQUENCE [LARGE SCALE GENOMIC DNA]</scope>
    <source>
        <strain evidence="3 4">UE25</strain>
    </source>
</reference>
<dbReference type="InterPro" id="IPR005754">
    <property type="entry name" value="Sortase"/>
</dbReference>
<keyword evidence="2" id="KW-0472">Membrane</keyword>
<dbReference type="RefSeq" id="WP_038536582.1">
    <property type="nucleotide sequence ID" value="NZ_JAAFZF010000037.1"/>
</dbReference>
<keyword evidence="2" id="KW-0812">Transmembrane</keyword>
<gene>
    <name evidence="3" type="ORF">LRS37_16120</name>
</gene>
<dbReference type="Pfam" id="PF04203">
    <property type="entry name" value="Sortase"/>
    <property type="match status" value="1"/>
</dbReference>
<dbReference type="NCBIfam" id="TIGR01076">
    <property type="entry name" value="sortase_fam"/>
    <property type="match status" value="1"/>
</dbReference>
<accession>A0ABS8QLZ4</accession>
<organism evidence="3 4">
    <name type="scientific">Neobacillus sedimentimangrovi</name>
    <dbReference type="NCBI Taxonomy" id="2699460"/>
    <lineage>
        <taxon>Bacteria</taxon>
        <taxon>Bacillati</taxon>
        <taxon>Bacillota</taxon>
        <taxon>Bacilli</taxon>
        <taxon>Bacillales</taxon>
        <taxon>Bacillaceae</taxon>
        <taxon>Neobacillus</taxon>
    </lineage>
</organism>
<dbReference type="InterPro" id="IPR041999">
    <property type="entry name" value="Sortase_D_1"/>
</dbReference>
<keyword evidence="2" id="KW-1133">Transmembrane helix</keyword>
<evidence type="ECO:0000256" key="1">
    <source>
        <dbReference type="ARBA" id="ARBA00022801"/>
    </source>
</evidence>